<dbReference type="Proteomes" id="UP000319756">
    <property type="component" value="Chromosome"/>
</dbReference>
<sequence>MNLQDREEPIELKYFRFLEGRIDLSPEEKRQYANVQKGFEGELKFDHWIEQNLSPDYLLIKGLLLEHRGELFQIDTLLIFSGQIYLFNVKNHVGDYYIDGENWHFMSGAEIKSPLLQLQRSDFLLRQLLRKLGTNTTVKPSLVFIHPEFILYNAPPKLPVLFSGQLHRFKKKLNSMPSKIERKHEILAERLVSLHLDRSPHTRWPDYDYQQLKKGVTCVKCAAFMSDKERKWICTGCGHEEDNETAILRSAKEYQFLFPDRKMTTNVIREWCGINGSKKKIRRVLTKHFRHLSQGKGSYYV</sequence>
<dbReference type="PROSITE" id="PS50965">
    <property type="entry name" value="NERD"/>
    <property type="match status" value="1"/>
</dbReference>
<feature type="domain" description="NERD" evidence="1">
    <location>
        <begin position="37"/>
        <end position="148"/>
    </location>
</feature>
<dbReference type="KEGG" id="sale:EPH95_03245"/>
<dbReference type="AlphaFoldDB" id="A0A514LEP9"/>
<name>A0A514LEP9_9BACI</name>
<dbReference type="EMBL" id="CP035485">
    <property type="protein sequence ID" value="QDI90309.1"/>
    <property type="molecule type" value="Genomic_DNA"/>
</dbReference>
<keyword evidence="3" id="KW-1185">Reference proteome</keyword>
<dbReference type="RefSeq" id="WP_142087298.1">
    <property type="nucleotide sequence ID" value="NZ_CP035485.1"/>
</dbReference>
<proteinExistence type="predicted"/>
<protein>
    <submittedName>
        <fullName evidence="2">NERD domain-containing protein</fullName>
    </submittedName>
</protein>
<dbReference type="InterPro" id="IPR011528">
    <property type="entry name" value="NERD"/>
</dbReference>
<dbReference type="Pfam" id="PF08378">
    <property type="entry name" value="NERD"/>
    <property type="match status" value="1"/>
</dbReference>
<evidence type="ECO:0000259" key="1">
    <source>
        <dbReference type="PROSITE" id="PS50965"/>
    </source>
</evidence>
<gene>
    <name evidence="2" type="ORF">EPH95_03245</name>
</gene>
<evidence type="ECO:0000313" key="2">
    <source>
        <dbReference type="EMBL" id="QDI90309.1"/>
    </source>
</evidence>
<dbReference type="OrthoDB" id="2164794at2"/>
<accession>A0A514LEP9</accession>
<reference evidence="3" key="1">
    <citation type="submission" date="2019-01" db="EMBL/GenBank/DDBJ databases">
        <title>Genomic analysis of Salicibibacter sp. NKC3-5.</title>
        <authorList>
            <person name="Oh Y.J."/>
        </authorList>
    </citation>
    <scope>NUCLEOTIDE SEQUENCE [LARGE SCALE GENOMIC DNA]</scope>
    <source>
        <strain evidence="3">NKC3-5</strain>
    </source>
</reference>
<evidence type="ECO:0000313" key="3">
    <source>
        <dbReference type="Proteomes" id="UP000319756"/>
    </source>
</evidence>
<organism evidence="2 3">
    <name type="scientific">Salicibibacter halophilus</name>
    <dbReference type="NCBI Taxonomy" id="2502791"/>
    <lineage>
        <taxon>Bacteria</taxon>
        <taxon>Bacillati</taxon>
        <taxon>Bacillota</taxon>
        <taxon>Bacilli</taxon>
        <taxon>Bacillales</taxon>
        <taxon>Bacillaceae</taxon>
        <taxon>Salicibibacter</taxon>
    </lineage>
</organism>